<keyword evidence="9" id="KW-0969">Cilium</keyword>
<dbReference type="Gene3D" id="3.30.1330.60">
    <property type="entry name" value="OmpA-like domain"/>
    <property type="match status" value="1"/>
</dbReference>
<comment type="similarity">
    <text evidence="2">Belongs to the MotB family.</text>
</comment>
<dbReference type="CDD" id="cd07185">
    <property type="entry name" value="OmpA_C-like"/>
    <property type="match status" value="1"/>
</dbReference>
<keyword evidence="6 7" id="KW-0472">Membrane</keyword>
<reference evidence="9" key="1">
    <citation type="submission" date="2018-06" db="EMBL/GenBank/DDBJ databases">
        <authorList>
            <person name="Zhirakovskaya E."/>
        </authorList>
    </citation>
    <scope>NUCLEOTIDE SEQUENCE</scope>
</reference>
<evidence type="ECO:0000256" key="5">
    <source>
        <dbReference type="ARBA" id="ARBA00022989"/>
    </source>
</evidence>
<name>A0A3B1CMZ9_9ZZZZ</name>
<dbReference type="SUPFAM" id="SSF103088">
    <property type="entry name" value="OmpA-like"/>
    <property type="match status" value="1"/>
</dbReference>
<evidence type="ECO:0000256" key="4">
    <source>
        <dbReference type="ARBA" id="ARBA00022692"/>
    </source>
</evidence>
<feature type="transmembrane region" description="Helical" evidence="7">
    <location>
        <begin position="21"/>
        <end position="43"/>
    </location>
</feature>
<accession>A0A3B1CMZ9</accession>
<evidence type="ECO:0000313" key="9">
    <source>
        <dbReference type="EMBL" id="VAX25338.1"/>
    </source>
</evidence>
<evidence type="ECO:0000256" key="7">
    <source>
        <dbReference type="SAM" id="Phobius"/>
    </source>
</evidence>
<keyword evidence="9" id="KW-0282">Flagellum</keyword>
<keyword evidence="3" id="KW-1003">Cell membrane</keyword>
<dbReference type="InterPro" id="IPR025713">
    <property type="entry name" value="MotB-like_N_dom"/>
</dbReference>
<comment type="subcellular location">
    <subcellularLocation>
        <location evidence="1">Cell membrane</location>
        <topology evidence="1">Single-pass membrane protein</topology>
    </subcellularLocation>
</comment>
<dbReference type="InterPro" id="IPR006665">
    <property type="entry name" value="OmpA-like"/>
</dbReference>
<dbReference type="InterPro" id="IPR036737">
    <property type="entry name" value="OmpA-like_sf"/>
</dbReference>
<dbReference type="PANTHER" id="PTHR30329:SF16">
    <property type="entry name" value="CHEMOTAXIS MOTB PROTEIN"/>
    <property type="match status" value="1"/>
</dbReference>
<dbReference type="Pfam" id="PF00691">
    <property type="entry name" value="OmpA"/>
    <property type="match status" value="1"/>
</dbReference>
<dbReference type="PANTHER" id="PTHR30329">
    <property type="entry name" value="STATOR ELEMENT OF FLAGELLAR MOTOR COMPLEX"/>
    <property type="match status" value="1"/>
</dbReference>
<keyword evidence="5 7" id="KW-1133">Transmembrane helix</keyword>
<dbReference type="InterPro" id="IPR050330">
    <property type="entry name" value="Bact_OuterMem_StrucFunc"/>
</dbReference>
<evidence type="ECO:0000259" key="8">
    <source>
        <dbReference type="PROSITE" id="PS51123"/>
    </source>
</evidence>
<sequence length="222" mass="25080">MSNAKRQMEIDAAETEGRDEMGWLIILSDLMMLLLTFFVMLFATTSSSDQNYVGMLRQIGDALGGESLVERKSGLDGVSADIERFINDNNLVKHIQLTSEARGIVMYAQGDLFFDAGTANIKKDIKRFLKGIAGVIKKSNYKVLVEGHTDDVPIASAKYPSNWELSTARASAVIRFFISEEKIEPRLFTAVGYAHYHPRYPMIPENRSKNRRVEIVIQRERL</sequence>
<feature type="domain" description="OmpA-like" evidence="8">
    <location>
        <begin position="101"/>
        <end position="221"/>
    </location>
</feature>
<dbReference type="AlphaFoldDB" id="A0A3B1CMZ9"/>
<proteinExistence type="inferred from homology"/>
<keyword evidence="4 7" id="KW-0812">Transmembrane</keyword>
<evidence type="ECO:0000256" key="3">
    <source>
        <dbReference type="ARBA" id="ARBA00022475"/>
    </source>
</evidence>
<evidence type="ECO:0000256" key="2">
    <source>
        <dbReference type="ARBA" id="ARBA00008914"/>
    </source>
</evidence>
<gene>
    <name evidence="9" type="ORF">MNBD_NITROSPINAE02-678</name>
</gene>
<organism evidence="9">
    <name type="scientific">hydrothermal vent metagenome</name>
    <dbReference type="NCBI Taxonomy" id="652676"/>
    <lineage>
        <taxon>unclassified sequences</taxon>
        <taxon>metagenomes</taxon>
        <taxon>ecological metagenomes</taxon>
    </lineage>
</organism>
<keyword evidence="9" id="KW-0966">Cell projection</keyword>
<evidence type="ECO:0000256" key="6">
    <source>
        <dbReference type="ARBA" id="ARBA00023136"/>
    </source>
</evidence>
<dbReference type="GO" id="GO:0005886">
    <property type="term" value="C:plasma membrane"/>
    <property type="evidence" value="ECO:0007669"/>
    <property type="project" value="UniProtKB-SubCell"/>
</dbReference>
<dbReference type="Pfam" id="PF13677">
    <property type="entry name" value="MotB_plug"/>
    <property type="match status" value="1"/>
</dbReference>
<protein>
    <submittedName>
        <fullName evidence="9">Flagellar motor rotation protein MotB</fullName>
    </submittedName>
</protein>
<dbReference type="EMBL" id="UOGE01000105">
    <property type="protein sequence ID" value="VAX25338.1"/>
    <property type="molecule type" value="Genomic_DNA"/>
</dbReference>
<evidence type="ECO:0000256" key="1">
    <source>
        <dbReference type="ARBA" id="ARBA00004162"/>
    </source>
</evidence>
<dbReference type="PROSITE" id="PS51123">
    <property type="entry name" value="OMPA_2"/>
    <property type="match status" value="1"/>
</dbReference>